<gene>
    <name evidence="2" type="ORF">GR217_34500</name>
</gene>
<keyword evidence="1" id="KW-0472">Membrane</keyword>
<evidence type="ECO:0000313" key="2">
    <source>
        <dbReference type="EMBL" id="NEI52732.1"/>
    </source>
</evidence>
<name>A0AAE4Z0G0_9HYPH</name>
<sequence>MDRGNGNVRKETRLLEVNIKAYLATAWHWYAQAAGIGIIAGAISYCVLAAFSVNGPVVQVIEGPSYVSASVPYKGTLTYRISTKRNLSCPGTVITTFMSQNGGPPVSVLLTRPIMSTEIKQTDDATLYLQLPENVYPGRWLYRSVVDSTCPTHSRQDVTAQFPFQVTANVD</sequence>
<evidence type="ECO:0000313" key="3">
    <source>
        <dbReference type="Proteomes" id="UP000661163"/>
    </source>
</evidence>
<dbReference type="Proteomes" id="UP000661163">
    <property type="component" value="Unassembled WGS sequence"/>
</dbReference>
<comment type="caution">
    <text evidence="2">The sequence shown here is derived from an EMBL/GenBank/DDBJ whole genome shotgun (WGS) entry which is preliminary data.</text>
</comment>
<proteinExistence type="predicted"/>
<protein>
    <submittedName>
        <fullName evidence="2">Uncharacterized protein</fullName>
    </submittedName>
</protein>
<keyword evidence="1" id="KW-1133">Transmembrane helix</keyword>
<accession>A0AAE4Z0G0</accession>
<reference evidence="2 3" key="1">
    <citation type="submission" date="2019-12" db="EMBL/GenBank/DDBJ databases">
        <title>Rhizobium genotypes associated with high levels of biological nitrogen fixation by grain legumes in a temperate-maritime cropping system.</title>
        <authorList>
            <person name="Maluk M."/>
            <person name="Francesc Ferrando Molina F."/>
            <person name="Lopez Del Egido L."/>
            <person name="Lafos M."/>
            <person name="Langarica-Fuentes A."/>
            <person name="Gebre Yohannes G."/>
            <person name="Young M.W."/>
            <person name="Martin P."/>
            <person name="Gantlett R."/>
            <person name="Kenicer G."/>
            <person name="Hawes C."/>
            <person name="Begg G.S."/>
            <person name="Quilliam R.S."/>
            <person name="Squire G.R."/>
            <person name="Poole P.S."/>
            <person name="Young P.W."/>
            <person name="Iannetta P.M."/>
            <person name="James E.K."/>
        </authorList>
    </citation>
    <scope>NUCLEOTIDE SEQUENCE [LARGE SCALE GENOMIC DNA]</scope>
    <source>
        <strain evidence="2 3">JHI985</strain>
    </source>
</reference>
<evidence type="ECO:0000256" key="1">
    <source>
        <dbReference type="SAM" id="Phobius"/>
    </source>
</evidence>
<keyword evidence="1" id="KW-0812">Transmembrane</keyword>
<dbReference type="EMBL" id="WUFC01000046">
    <property type="protein sequence ID" value="NEI52732.1"/>
    <property type="molecule type" value="Genomic_DNA"/>
</dbReference>
<feature type="transmembrane region" description="Helical" evidence="1">
    <location>
        <begin position="29"/>
        <end position="51"/>
    </location>
</feature>
<dbReference type="AlphaFoldDB" id="A0AAE4Z0G0"/>
<organism evidence="2 3">
    <name type="scientific">Rhizobium ruizarguesonis</name>
    <dbReference type="NCBI Taxonomy" id="2081791"/>
    <lineage>
        <taxon>Bacteria</taxon>
        <taxon>Pseudomonadati</taxon>
        <taxon>Pseudomonadota</taxon>
        <taxon>Alphaproteobacteria</taxon>
        <taxon>Hyphomicrobiales</taxon>
        <taxon>Rhizobiaceae</taxon>
        <taxon>Rhizobium/Agrobacterium group</taxon>
        <taxon>Rhizobium</taxon>
    </lineage>
</organism>
<dbReference type="RefSeq" id="WP_164566578.1">
    <property type="nucleotide sequence ID" value="NZ_WUFC01000046.1"/>
</dbReference>